<organism evidence="1 2">
    <name type="scientific">Nitrococcus mobilis Nb-231</name>
    <dbReference type="NCBI Taxonomy" id="314278"/>
    <lineage>
        <taxon>Bacteria</taxon>
        <taxon>Pseudomonadati</taxon>
        <taxon>Pseudomonadota</taxon>
        <taxon>Gammaproteobacteria</taxon>
        <taxon>Chromatiales</taxon>
        <taxon>Ectothiorhodospiraceae</taxon>
        <taxon>Nitrococcus</taxon>
    </lineage>
</organism>
<proteinExistence type="predicted"/>
<dbReference type="AlphaFoldDB" id="A4BLE4"/>
<accession>A4BLE4</accession>
<dbReference type="RefSeq" id="WP_005004075.1">
    <property type="nucleotide sequence ID" value="NZ_CH672427.1"/>
</dbReference>
<dbReference type="Proteomes" id="UP000003374">
    <property type="component" value="Unassembled WGS sequence"/>
</dbReference>
<protein>
    <submittedName>
        <fullName evidence="1">Uncharacterized protein</fullName>
    </submittedName>
</protein>
<evidence type="ECO:0000313" key="1">
    <source>
        <dbReference type="EMBL" id="EAR23132.1"/>
    </source>
</evidence>
<dbReference type="STRING" id="314278.NB231_14968"/>
<evidence type="ECO:0000313" key="2">
    <source>
        <dbReference type="Proteomes" id="UP000003374"/>
    </source>
</evidence>
<gene>
    <name evidence="1" type="ORF">NB231_14968</name>
</gene>
<dbReference type="OrthoDB" id="9802752at2"/>
<dbReference type="HOGENOM" id="CLU_3101402_0_0_6"/>
<reference evidence="1 2" key="1">
    <citation type="submission" date="2006-02" db="EMBL/GenBank/DDBJ databases">
        <authorList>
            <person name="Waterbury J."/>
            <person name="Ferriera S."/>
            <person name="Johnson J."/>
            <person name="Kravitz S."/>
            <person name="Halpern A."/>
            <person name="Remington K."/>
            <person name="Beeson K."/>
            <person name="Tran B."/>
            <person name="Rogers Y.-H."/>
            <person name="Friedman R."/>
            <person name="Venter J.C."/>
        </authorList>
    </citation>
    <scope>NUCLEOTIDE SEQUENCE [LARGE SCALE GENOMIC DNA]</scope>
    <source>
        <strain evidence="1 2">Nb-231</strain>
    </source>
</reference>
<comment type="caution">
    <text evidence="1">The sequence shown here is derived from an EMBL/GenBank/DDBJ whole genome shotgun (WGS) entry which is preliminary data.</text>
</comment>
<dbReference type="EMBL" id="AAOF01000001">
    <property type="protein sequence ID" value="EAR23132.1"/>
    <property type="molecule type" value="Genomic_DNA"/>
</dbReference>
<keyword evidence="2" id="KW-1185">Reference proteome</keyword>
<name>A4BLE4_9GAMM</name>
<sequence>MGVNRPAMFGGCALLIRPTALIAESDPKAKDLMVRLTMNLIAEAADPAHNQ</sequence>